<dbReference type="Proteomes" id="UP000230423">
    <property type="component" value="Unassembled WGS sequence"/>
</dbReference>
<evidence type="ECO:0008006" key="5">
    <source>
        <dbReference type="Google" id="ProtNLM"/>
    </source>
</evidence>
<evidence type="ECO:0000313" key="4">
    <source>
        <dbReference type="Proteomes" id="UP000230423"/>
    </source>
</evidence>
<reference evidence="3 4" key="1">
    <citation type="submission" date="2015-09" db="EMBL/GenBank/DDBJ databases">
        <title>Draft genome of the parasitic nematode Teladorsagia circumcincta isolate WARC Sus (inbred).</title>
        <authorList>
            <person name="Mitreva M."/>
        </authorList>
    </citation>
    <scope>NUCLEOTIDE SEQUENCE [LARGE SCALE GENOMIC DNA]</scope>
    <source>
        <strain evidence="3 4">S</strain>
    </source>
</reference>
<dbReference type="GO" id="GO:0019887">
    <property type="term" value="F:protein kinase regulator activity"/>
    <property type="evidence" value="ECO:0007669"/>
    <property type="project" value="TreeGrafter"/>
</dbReference>
<dbReference type="GO" id="GO:0005829">
    <property type="term" value="C:cytosol"/>
    <property type="evidence" value="ECO:0007669"/>
    <property type="project" value="TreeGrafter"/>
</dbReference>
<evidence type="ECO:0000256" key="2">
    <source>
        <dbReference type="SAM" id="Coils"/>
    </source>
</evidence>
<dbReference type="GO" id="GO:0006417">
    <property type="term" value="P:regulation of translation"/>
    <property type="evidence" value="ECO:0007669"/>
    <property type="project" value="TreeGrafter"/>
</dbReference>
<sequence length="835" mass="94021">MNYSVAKSSEQRVSILEGVARCADAKNASSSALEKVANGVILKTTSPDKEGEMKALPAESEKQLWQEFDAVLKEPLQFVALSLLLLKSTNAGTANHSKVWEKVSVYDGVLKDRSLSAMSTDDAFAWIDLTEKMILERPISNSLYAAHRCHMNYSVAKSSEQRVSILEGVARCADAKNASSSALEKVANGVILKTTSPDKEGEMKALPAESERQLWQEFDAVLKEPLQFVALSLLLLKSTNAGTANHSKVWEKVSVYDGVLKDRSLSAMSTDDAFAWIDLTEKMILERPISNSPGSYPPMCLKSLAILLFWPHWQVRKRSSLALERILAVEESHFAEALADVIFTETINGFVDQTLRKVMQCHQDPQSFTVPGEWDNALITLVALNFPSVRDALWSHIEKNIAELDVGEYVRIPEKHVLIYQCSEGHLYNTEVLEFDEGEITYNMRRENKAYSFRDQLAEIQLRRELAEKKRKEGKLTAAQKQVMEKELAKEKVIRDEMRQMYVAAEVKIDEARAMVAADHLGAMIRTNLLFDYCIPLTRSHLVSKNAADLFFAYRDIAFPHTEDYLDELLGSTILRVIGAHWHVANWHDEPLNSALQRSLQLLNERAFVVETGDDVRQKFIRSLVNMFSSAFQDDSFIFEDIVGATQLTVLYPMIREILSPSSRFNDDIREATLTLLQNAIHRRFLKALLQLVSLANETEDTGPRVVSLARSTLAYLDNDSCDLRENVIKVLSAPQLLTRLVLSSDDSRFAIECLVRVFVARFDPVEAVAEQASQLWYASVFHMRPEMAEPLIDKCVSEVAFVRESAAGATAAFVQEFPDKMPALLDKLEEVRLI</sequence>
<dbReference type="GO" id="GO:0034198">
    <property type="term" value="P:cellular response to amino acid starvation"/>
    <property type="evidence" value="ECO:0007669"/>
    <property type="project" value="TreeGrafter"/>
</dbReference>
<protein>
    <recommendedName>
        <fullName evidence="5">HEAT repeat protein</fullName>
    </recommendedName>
</protein>
<feature type="coiled-coil region" evidence="2">
    <location>
        <begin position="462"/>
        <end position="515"/>
    </location>
</feature>
<keyword evidence="1" id="KW-0677">Repeat</keyword>
<dbReference type="AlphaFoldDB" id="A0A2G9UEZ3"/>
<dbReference type="OrthoDB" id="5148094at2759"/>
<dbReference type="SUPFAM" id="SSF48371">
    <property type="entry name" value="ARM repeat"/>
    <property type="match status" value="1"/>
</dbReference>
<proteinExistence type="predicted"/>
<dbReference type="InterPro" id="IPR016024">
    <property type="entry name" value="ARM-type_fold"/>
</dbReference>
<name>A0A2G9UEZ3_TELCI</name>
<organism evidence="3 4">
    <name type="scientific">Teladorsagia circumcincta</name>
    <name type="common">Brown stomach worm</name>
    <name type="synonym">Ostertagia circumcincta</name>
    <dbReference type="NCBI Taxonomy" id="45464"/>
    <lineage>
        <taxon>Eukaryota</taxon>
        <taxon>Metazoa</taxon>
        <taxon>Ecdysozoa</taxon>
        <taxon>Nematoda</taxon>
        <taxon>Chromadorea</taxon>
        <taxon>Rhabditida</taxon>
        <taxon>Rhabditina</taxon>
        <taxon>Rhabditomorpha</taxon>
        <taxon>Strongyloidea</taxon>
        <taxon>Trichostrongylidae</taxon>
        <taxon>Teladorsagia</taxon>
    </lineage>
</organism>
<evidence type="ECO:0000313" key="3">
    <source>
        <dbReference type="EMBL" id="PIO68756.1"/>
    </source>
</evidence>
<dbReference type="PANTHER" id="PTHR23346:SF7">
    <property type="entry name" value="STALLED RIBOSOME SENSOR GCN1"/>
    <property type="match status" value="1"/>
</dbReference>
<dbReference type="PANTHER" id="PTHR23346">
    <property type="entry name" value="TRANSLATIONAL ACTIVATOR GCN1-RELATED"/>
    <property type="match status" value="1"/>
</dbReference>
<keyword evidence="2" id="KW-0175">Coiled coil</keyword>
<gene>
    <name evidence="3" type="ORF">TELCIR_09444</name>
</gene>
<keyword evidence="4" id="KW-1185">Reference proteome</keyword>
<accession>A0A2G9UEZ3</accession>
<evidence type="ECO:0000256" key="1">
    <source>
        <dbReference type="ARBA" id="ARBA00022737"/>
    </source>
</evidence>
<dbReference type="EMBL" id="KZ346943">
    <property type="protein sequence ID" value="PIO68756.1"/>
    <property type="molecule type" value="Genomic_DNA"/>
</dbReference>